<protein>
    <submittedName>
        <fullName evidence="5">Gamma interferon inducible lysosomal thiol reductase</fullName>
    </submittedName>
</protein>
<feature type="signal peptide" evidence="3">
    <location>
        <begin position="1"/>
        <end position="16"/>
    </location>
</feature>
<keyword evidence="3" id="KW-0732">Signal</keyword>
<dbReference type="OMA" id="GRINFEY"/>
<feature type="chain" id="PRO_5029482830" evidence="3">
    <location>
        <begin position="17"/>
        <end position="222"/>
    </location>
</feature>
<dbReference type="OrthoDB" id="958254at2759"/>
<dbReference type="PANTHER" id="PTHR13234">
    <property type="entry name" value="GAMMA-INTERFERON INDUCIBLE LYSOSOMAL THIOL REDUCTASE GILT"/>
    <property type="match status" value="1"/>
</dbReference>
<organism evidence="4 5">
    <name type="scientific">Haemonchus contortus</name>
    <name type="common">Barber pole worm</name>
    <dbReference type="NCBI Taxonomy" id="6289"/>
    <lineage>
        <taxon>Eukaryota</taxon>
        <taxon>Metazoa</taxon>
        <taxon>Ecdysozoa</taxon>
        <taxon>Nematoda</taxon>
        <taxon>Chromadorea</taxon>
        <taxon>Rhabditida</taxon>
        <taxon>Rhabditina</taxon>
        <taxon>Rhabditomorpha</taxon>
        <taxon>Strongyloidea</taxon>
        <taxon>Trichostrongylidae</taxon>
        <taxon>Haemonchus</taxon>
    </lineage>
</organism>
<evidence type="ECO:0000256" key="2">
    <source>
        <dbReference type="ARBA" id="ARBA00023180"/>
    </source>
</evidence>
<accession>A0A7I4Y208</accession>
<comment type="similarity">
    <text evidence="1">Belongs to the GILT family.</text>
</comment>
<dbReference type="WBParaSite" id="HCON_00044520-00001">
    <property type="protein sequence ID" value="HCON_00044520-00001"/>
    <property type="gene ID" value="HCON_00044520"/>
</dbReference>
<name>A0A7I4Y208_HAECO</name>
<keyword evidence="4" id="KW-1185">Reference proteome</keyword>
<reference evidence="5" key="1">
    <citation type="submission" date="2020-12" db="UniProtKB">
        <authorList>
            <consortium name="WormBaseParasite"/>
        </authorList>
    </citation>
    <scope>IDENTIFICATION</scope>
    <source>
        <strain evidence="5">MHco3</strain>
    </source>
</reference>
<dbReference type="InterPro" id="IPR004911">
    <property type="entry name" value="Interferon-induced_GILT"/>
</dbReference>
<keyword evidence="2" id="KW-0325">Glycoprotein</keyword>
<evidence type="ECO:0000313" key="4">
    <source>
        <dbReference type="Proteomes" id="UP000025227"/>
    </source>
</evidence>
<evidence type="ECO:0000313" key="5">
    <source>
        <dbReference type="WBParaSite" id="HCON_00044520-00001"/>
    </source>
</evidence>
<dbReference type="PANTHER" id="PTHR13234:SF24">
    <property type="entry name" value="GILT-LIKE PROTEIN ZK669.3"/>
    <property type="match status" value="1"/>
</dbReference>
<evidence type="ECO:0000256" key="1">
    <source>
        <dbReference type="ARBA" id="ARBA00005679"/>
    </source>
</evidence>
<dbReference type="Pfam" id="PF03227">
    <property type="entry name" value="GILT"/>
    <property type="match status" value="1"/>
</dbReference>
<evidence type="ECO:0000256" key="3">
    <source>
        <dbReference type="SAM" id="SignalP"/>
    </source>
</evidence>
<sequence>MLRLLRLLLLVTYSNSLRYYPSTKTGNIVNIDVFGESRCIHTTMFLREQLLPAYRLFGPRLRIQYHPFGVSKYTKCEWGGRHIECFCQHGPRECEKNALQACVMSYLPDVDDHLELIGCIQGGAAFNDSVASCISNDALKSRATSDQIAKCAQSDLGRSLMSHHGRIQNSRAPGVTWVPWILINSVREKEAERSLQKVLCQRYFKPPPPECAAFGPSSSEQI</sequence>
<dbReference type="Proteomes" id="UP000025227">
    <property type="component" value="Unplaced"/>
</dbReference>
<dbReference type="AlphaFoldDB" id="A0A7I4Y208"/>
<dbReference type="GO" id="GO:0016671">
    <property type="term" value="F:oxidoreductase activity, acting on a sulfur group of donors, disulfide as acceptor"/>
    <property type="evidence" value="ECO:0007669"/>
    <property type="project" value="InterPro"/>
</dbReference>
<proteinExistence type="inferred from homology"/>